<proteinExistence type="predicted"/>
<dbReference type="InterPro" id="IPR000424">
    <property type="entry name" value="Primosome_PriB/ssb"/>
</dbReference>
<evidence type="ECO:0000256" key="1">
    <source>
        <dbReference type="ARBA" id="ARBA00023125"/>
    </source>
</evidence>
<dbReference type="SUPFAM" id="SSF50249">
    <property type="entry name" value="Nucleic acid-binding proteins"/>
    <property type="match status" value="1"/>
</dbReference>
<evidence type="ECO:0000256" key="2">
    <source>
        <dbReference type="PROSITE-ProRule" id="PRU00252"/>
    </source>
</evidence>
<dbReference type="Pfam" id="PF00436">
    <property type="entry name" value="SSB"/>
    <property type="match status" value="1"/>
</dbReference>
<keyword evidence="1 2" id="KW-0238">DNA-binding</keyword>
<keyword evidence="5" id="KW-1185">Reference proteome</keyword>
<feature type="region of interest" description="Disordered" evidence="3">
    <location>
        <begin position="106"/>
        <end position="147"/>
    </location>
</feature>
<dbReference type="RefSeq" id="WP_310270820.1">
    <property type="nucleotide sequence ID" value="NZ_JAVDXW010000001.1"/>
</dbReference>
<comment type="caution">
    <text evidence="4">The sequence shown here is derived from an EMBL/GenBank/DDBJ whole genome shotgun (WGS) entry which is preliminary data.</text>
</comment>
<accession>A0AAE4CL67</accession>
<dbReference type="GO" id="GO:0003697">
    <property type="term" value="F:single-stranded DNA binding"/>
    <property type="evidence" value="ECO:0007669"/>
    <property type="project" value="InterPro"/>
</dbReference>
<evidence type="ECO:0000256" key="3">
    <source>
        <dbReference type="SAM" id="MobiDB-lite"/>
    </source>
</evidence>
<organism evidence="4 5">
    <name type="scientific">Haloactinomyces albus</name>
    <dbReference type="NCBI Taxonomy" id="1352928"/>
    <lineage>
        <taxon>Bacteria</taxon>
        <taxon>Bacillati</taxon>
        <taxon>Actinomycetota</taxon>
        <taxon>Actinomycetes</taxon>
        <taxon>Actinopolysporales</taxon>
        <taxon>Actinopolysporaceae</taxon>
        <taxon>Haloactinomyces</taxon>
    </lineage>
</organism>
<sequence length="147" mass="15705">MFETTVTLVGTVISHPAVQETANGSQVTSFRMVSTARRFDKETEQWVNGDRVFATVNCRRKLAGGVSEAVYKNDPVVVTGRLRTREYEVDGRRRSSTEVEATALGLDLARSHRPAGPGGEPSHGAVGEGSAPSGMLRHPPPTVSVSG</sequence>
<dbReference type="InterPro" id="IPR012340">
    <property type="entry name" value="NA-bd_OB-fold"/>
</dbReference>
<feature type="compositionally biased region" description="Pro residues" evidence="3">
    <location>
        <begin position="138"/>
        <end position="147"/>
    </location>
</feature>
<reference evidence="4" key="1">
    <citation type="submission" date="2023-07" db="EMBL/GenBank/DDBJ databases">
        <title>Sequencing the genomes of 1000 actinobacteria strains.</title>
        <authorList>
            <person name="Klenk H.-P."/>
        </authorList>
    </citation>
    <scope>NUCLEOTIDE SEQUENCE</scope>
    <source>
        <strain evidence="4">DSM 45977</strain>
    </source>
</reference>
<name>A0AAE4CL67_9ACTN</name>
<gene>
    <name evidence="4" type="ORF">JOF55_001227</name>
</gene>
<dbReference type="AlphaFoldDB" id="A0AAE4CL67"/>
<dbReference type="CDD" id="cd04496">
    <property type="entry name" value="SSB_OBF"/>
    <property type="match status" value="1"/>
</dbReference>
<evidence type="ECO:0000313" key="5">
    <source>
        <dbReference type="Proteomes" id="UP001180845"/>
    </source>
</evidence>
<protein>
    <submittedName>
        <fullName evidence="4">Single-strand DNA-binding protein</fullName>
    </submittedName>
</protein>
<dbReference type="EMBL" id="JAVDXW010000001">
    <property type="protein sequence ID" value="MDR7301046.1"/>
    <property type="molecule type" value="Genomic_DNA"/>
</dbReference>
<evidence type="ECO:0000313" key="4">
    <source>
        <dbReference type="EMBL" id="MDR7301046.1"/>
    </source>
</evidence>
<dbReference type="Proteomes" id="UP001180845">
    <property type="component" value="Unassembled WGS sequence"/>
</dbReference>
<dbReference type="Gene3D" id="2.40.50.140">
    <property type="entry name" value="Nucleic acid-binding proteins"/>
    <property type="match status" value="1"/>
</dbReference>
<dbReference type="PROSITE" id="PS50935">
    <property type="entry name" value="SSB"/>
    <property type="match status" value="1"/>
</dbReference>